<name>A0ABU7L6C9_9NOCA</name>
<protein>
    <submittedName>
        <fullName evidence="2">DUF2510 domain-containing protein</fullName>
    </submittedName>
</protein>
<dbReference type="Proteomes" id="UP001336020">
    <property type="component" value="Unassembled WGS sequence"/>
</dbReference>
<dbReference type="InterPro" id="IPR018929">
    <property type="entry name" value="DUF2510"/>
</dbReference>
<proteinExistence type="predicted"/>
<dbReference type="Pfam" id="PF10708">
    <property type="entry name" value="DUF2510"/>
    <property type="match status" value="1"/>
</dbReference>
<reference evidence="2 3" key="1">
    <citation type="submission" date="2023-07" db="EMBL/GenBank/DDBJ databases">
        <authorList>
            <person name="Girao M."/>
            <person name="Carvalho M.F."/>
        </authorList>
    </citation>
    <scope>NUCLEOTIDE SEQUENCE [LARGE SCALE GENOMIC DNA]</scope>
    <source>
        <strain evidence="2 3">YIM65754</strain>
    </source>
</reference>
<accession>A0ABU7L6C9</accession>
<dbReference type="RefSeq" id="WP_330132346.1">
    <property type="nucleotide sequence ID" value="NZ_JAUTXY010000002.1"/>
</dbReference>
<feature type="domain" description="DUF2510" evidence="1">
    <location>
        <begin position="6"/>
        <end position="38"/>
    </location>
</feature>
<sequence>MTTPPPGWYSDPETVRLIRWWDGERWTAHTHLATSSGPPAAVVRTEAVIQTKAPPTVDDNPRGWLITAAKIAGGLLLMHLTLAACDHVTLGPLTLP</sequence>
<organism evidence="2 3">
    <name type="scientific">Rhodococcus artemisiae</name>
    <dbReference type="NCBI Taxonomy" id="714159"/>
    <lineage>
        <taxon>Bacteria</taxon>
        <taxon>Bacillati</taxon>
        <taxon>Actinomycetota</taxon>
        <taxon>Actinomycetes</taxon>
        <taxon>Mycobacteriales</taxon>
        <taxon>Nocardiaceae</taxon>
        <taxon>Rhodococcus</taxon>
    </lineage>
</organism>
<evidence type="ECO:0000313" key="3">
    <source>
        <dbReference type="Proteomes" id="UP001336020"/>
    </source>
</evidence>
<evidence type="ECO:0000259" key="1">
    <source>
        <dbReference type="Pfam" id="PF10708"/>
    </source>
</evidence>
<evidence type="ECO:0000313" key="2">
    <source>
        <dbReference type="EMBL" id="MEE2057092.1"/>
    </source>
</evidence>
<comment type="caution">
    <text evidence="2">The sequence shown here is derived from an EMBL/GenBank/DDBJ whole genome shotgun (WGS) entry which is preliminary data.</text>
</comment>
<gene>
    <name evidence="2" type="ORF">Q7514_06070</name>
</gene>
<keyword evidence="3" id="KW-1185">Reference proteome</keyword>
<dbReference type="EMBL" id="JAUTXY010000002">
    <property type="protein sequence ID" value="MEE2057092.1"/>
    <property type="molecule type" value="Genomic_DNA"/>
</dbReference>